<name>A0ABM9HZW0_9GAMM</name>
<protein>
    <recommendedName>
        <fullName evidence="3">Secreted protein</fullName>
    </recommendedName>
</protein>
<reference evidence="1 2" key="1">
    <citation type="submission" date="2023-03" db="EMBL/GenBank/DDBJ databases">
        <authorList>
            <person name="Pearce D."/>
        </authorList>
    </citation>
    <scope>NUCLEOTIDE SEQUENCE [LARGE SCALE GENOMIC DNA]</scope>
    <source>
        <strain evidence="1">Msz</strain>
    </source>
</reference>
<sequence>MTQPVFTKIAAVHAATVCKDIDLEETARRLLGPETSPADFLRILMENALYPDAVKFLARALPKRESTWWACLCARSALSDDLGPEALKPLEQAERWVYKPTEEHRRAAFAAAEAHQFQGPWSWAAMAAFWSGGSMAPPDAPPIPPADNLTGKAVAGAVMLAAVHREPEKAPEKYRRFLAQGIDIACGGNGRLVSKPDATNRP</sequence>
<evidence type="ECO:0000313" key="1">
    <source>
        <dbReference type="EMBL" id="CAI8797182.1"/>
    </source>
</evidence>
<keyword evidence="2" id="KW-1185">Reference proteome</keyword>
<evidence type="ECO:0000313" key="2">
    <source>
        <dbReference type="Proteomes" id="UP001162030"/>
    </source>
</evidence>
<dbReference type="RefSeq" id="WP_026610849.1">
    <property type="nucleotide sequence ID" value="NZ_OX458333.1"/>
</dbReference>
<dbReference type="Proteomes" id="UP001162030">
    <property type="component" value="Chromosome"/>
</dbReference>
<dbReference type="EMBL" id="OX458333">
    <property type="protein sequence ID" value="CAI8797182.1"/>
    <property type="molecule type" value="Genomic_DNA"/>
</dbReference>
<dbReference type="Pfam" id="PF22011">
    <property type="entry name" value="DUF6931"/>
    <property type="match status" value="1"/>
</dbReference>
<gene>
    <name evidence="1" type="ORF">MSZNOR_1517</name>
</gene>
<dbReference type="InterPro" id="IPR053855">
    <property type="entry name" value="DUF6931"/>
</dbReference>
<evidence type="ECO:0008006" key="3">
    <source>
        <dbReference type="Google" id="ProtNLM"/>
    </source>
</evidence>
<organism evidence="1 2">
    <name type="scientific">Methylocaldum szegediense</name>
    <dbReference type="NCBI Taxonomy" id="73780"/>
    <lineage>
        <taxon>Bacteria</taxon>
        <taxon>Pseudomonadati</taxon>
        <taxon>Pseudomonadota</taxon>
        <taxon>Gammaproteobacteria</taxon>
        <taxon>Methylococcales</taxon>
        <taxon>Methylococcaceae</taxon>
        <taxon>Methylocaldum</taxon>
    </lineage>
</organism>
<accession>A0ABM9HZW0</accession>
<proteinExistence type="predicted"/>